<dbReference type="Pfam" id="PF13516">
    <property type="entry name" value="LRR_6"/>
    <property type="match status" value="2"/>
</dbReference>
<sequence>MNVTNKAVMLAEIVICHCSLLEDTLVSVGNSCPQLKSLRLNRGHRRPHGECDDEALAIAWNMPELRQLQLFGNRLTNEGLESILDGCMHLGSLDLRQCFYVNLEEDILMSCRDRLIKLRLPNDSTDDYEFYDAIEVGSSQFSDFNYDNDCILSSQIPVPASSKNGLNCLMMFYPMGAIDILLGAQSVCFVWRKVSKEPHLFHSIDMWNWSDLFDENVYDMEKMAREAVDRSCGRLVELTMVGSGSDELLAYIADKSSELRCLRFVSSNQISGDALINMAKKAVMLEELETYNCSFSKDTLKGVGNACPQLRSFRLNSRGYCRQLGMEYDDKALAIAENMPELRHLHLLGNKLTNVGLKAILDGCLHLESLDLRQCFNLNLLRSCRDRLIKARLPNDSTDDDELDDYESSEDNYICYADVDFLCSEYY</sequence>
<dbReference type="SUPFAM" id="SSF52047">
    <property type="entry name" value="RNI-like"/>
    <property type="match status" value="1"/>
</dbReference>
<dbReference type="PANTHER" id="PTHR38926:SF2">
    <property type="entry name" value="F-BOX_LRR-REPEAT PROTEIN 21-RELATED"/>
    <property type="match status" value="1"/>
</dbReference>
<accession>A0A4Y7JYJ7</accession>
<dbReference type="InterPro" id="IPR006553">
    <property type="entry name" value="Leu-rich_rpt_Cys-con_subtyp"/>
</dbReference>
<dbReference type="Proteomes" id="UP000316621">
    <property type="component" value="Chromosome 6"/>
</dbReference>
<organism evidence="1 2">
    <name type="scientific">Papaver somniferum</name>
    <name type="common">Opium poppy</name>
    <dbReference type="NCBI Taxonomy" id="3469"/>
    <lineage>
        <taxon>Eukaryota</taxon>
        <taxon>Viridiplantae</taxon>
        <taxon>Streptophyta</taxon>
        <taxon>Embryophyta</taxon>
        <taxon>Tracheophyta</taxon>
        <taxon>Spermatophyta</taxon>
        <taxon>Magnoliopsida</taxon>
        <taxon>Ranunculales</taxon>
        <taxon>Papaveraceae</taxon>
        <taxon>Papaveroideae</taxon>
        <taxon>Papaver</taxon>
    </lineage>
</organism>
<dbReference type="STRING" id="3469.A0A4Y7JYJ7"/>
<dbReference type="Gramene" id="RZC66153">
    <property type="protein sequence ID" value="RZC66153"/>
    <property type="gene ID" value="C5167_009846"/>
</dbReference>
<evidence type="ECO:0000313" key="2">
    <source>
        <dbReference type="Proteomes" id="UP000316621"/>
    </source>
</evidence>
<proteinExistence type="predicted"/>
<dbReference type="Gene3D" id="3.80.10.10">
    <property type="entry name" value="Ribonuclease Inhibitor"/>
    <property type="match status" value="2"/>
</dbReference>
<protein>
    <recommendedName>
        <fullName evidence="3">F-box domain-containing protein</fullName>
    </recommendedName>
</protein>
<gene>
    <name evidence="1" type="ORF">C5167_009846</name>
</gene>
<evidence type="ECO:0000313" key="1">
    <source>
        <dbReference type="EMBL" id="RZC66153.1"/>
    </source>
</evidence>
<dbReference type="InterPro" id="IPR032675">
    <property type="entry name" value="LRR_dom_sf"/>
</dbReference>
<dbReference type="EMBL" id="CM010720">
    <property type="protein sequence ID" value="RZC66153.1"/>
    <property type="molecule type" value="Genomic_DNA"/>
</dbReference>
<name>A0A4Y7JYJ7_PAPSO</name>
<dbReference type="PANTHER" id="PTHR38926">
    <property type="entry name" value="F-BOX DOMAIN CONTAINING PROTEIN, EXPRESSED"/>
    <property type="match status" value="1"/>
</dbReference>
<keyword evidence="2" id="KW-1185">Reference proteome</keyword>
<dbReference type="SMART" id="SM00367">
    <property type="entry name" value="LRR_CC"/>
    <property type="match status" value="6"/>
</dbReference>
<dbReference type="InterPro" id="IPR001611">
    <property type="entry name" value="Leu-rich_rpt"/>
</dbReference>
<evidence type="ECO:0008006" key="3">
    <source>
        <dbReference type="Google" id="ProtNLM"/>
    </source>
</evidence>
<dbReference type="OMA" id="MGGYDIM"/>
<dbReference type="AlphaFoldDB" id="A0A4Y7JYJ7"/>
<reference evidence="1 2" key="1">
    <citation type="journal article" date="2018" name="Science">
        <title>The opium poppy genome and morphinan production.</title>
        <authorList>
            <person name="Guo L."/>
            <person name="Winzer T."/>
            <person name="Yang X."/>
            <person name="Li Y."/>
            <person name="Ning Z."/>
            <person name="He Z."/>
            <person name="Teodor R."/>
            <person name="Lu Y."/>
            <person name="Bowser T.A."/>
            <person name="Graham I.A."/>
            <person name="Ye K."/>
        </authorList>
    </citation>
    <scope>NUCLEOTIDE SEQUENCE [LARGE SCALE GENOMIC DNA]</scope>
    <source>
        <strain evidence="2">cv. HN1</strain>
        <tissue evidence="1">Leaves</tissue>
    </source>
</reference>